<dbReference type="RefSeq" id="WP_108174601.1">
    <property type="nucleotide sequence ID" value="NZ_PZZL01000002.1"/>
</dbReference>
<evidence type="ECO:0000256" key="7">
    <source>
        <dbReference type="ARBA" id="ARBA00037230"/>
    </source>
</evidence>
<dbReference type="Gene3D" id="1.10.8.640">
    <property type="entry name" value="Cytochrome C biogenesis protein"/>
    <property type="match status" value="1"/>
</dbReference>
<comment type="function">
    <text evidence="7">Required for the biogenesis of c-type cytochromes. Possible subunit of a heme lyase.</text>
</comment>
<accession>A0A2T4ZFE8</accession>
<keyword evidence="4 9" id="KW-0732">Signal</keyword>
<dbReference type="FunFam" id="1.10.8.640:FF:000001">
    <property type="entry name" value="Cytochrome c-type biogenesis protein"/>
    <property type="match status" value="1"/>
</dbReference>
<protein>
    <recommendedName>
        <fullName evidence="9">Cytochrome c-type biogenesis protein</fullName>
    </recommendedName>
</protein>
<dbReference type="InterPro" id="IPR038297">
    <property type="entry name" value="CcmH/CycL/NrfF/Ccl2_sf"/>
</dbReference>
<dbReference type="GO" id="GO:0046872">
    <property type="term" value="F:metal ion binding"/>
    <property type="evidence" value="ECO:0007669"/>
    <property type="project" value="UniProtKB-KW"/>
</dbReference>
<evidence type="ECO:0000256" key="4">
    <source>
        <dbReference type="ARBA" id="ARBA00022729"/>
    </source>
</evidence>
<dbReference type="InterPro" id="IPR051263">
    <property type="entry name" value="C-type_cytochrome_biogenesis"/>
</dbReference>
<dbReference type="InterPro" id="IPR005616">
    <property type="entry name" value="CcmH/CycL/Ccl2/NrfF_N"/>
</dbReference>
<comment type="subcellular location">
    <subcellularLocation>
        <location evidence="8">Membrane</location>
        <topology evidence="8">Single-pass membrane protein</topology>
        <orientation evidence="8">Periplasmic side</orientation>
    </subcellularLocation>
</comment>
<keyword evidence="9" id="KW-0472">Membrane</keyword>
<dbReference type="OrthoDB" id="9804975at2"/>
<keyword evidence="2 9" id="KW-0349">Heme</keyword>
<sequence>MRRFAPLAALVLALAATAPAHAVLPSERLADPALEQRARNLSQDLRCLVCQNQSIDDSDAQLARDLRVLVRERLKAGDSDAQVMDFLVARYGEFVLLRPRFAWHTLVLWGAPLIFLAGGGLYLLLAARRRRVAPAAGVTPLSDEEKARLAAALKAEG</sequence>
<reference evidence="11 12" key="1">
    <citation type="submission" date="2018-04" db="EMBL/GenBank/DDBJ databases">
        <title>Genomic Encyclopedia of Archaeal and Bacterial Type Strains, Phase II (KMG-II): from individual species to whole genera.</title>
        <authorList>
            <person name="Goeker M."/>
        </authorList>
    </citation>
    <scope>NUCLEOTIDE SEQUENCE [LARGE SCALE GENOMIC DNA]</scope>
    <source>
        <strain evidence="11 12">DSM 25521</strain>
    </source>
</reference>
<proteinExistence type="inferred from homology"/>
<keyword evidence="9" id="KW-1133">Transmembrane helix</keyword>
<dbReference type="GO" id="GO:0005886">
    <property type="term" value="C:plasma membrane"/>
    <property type="evidence" value="ECO:0007669"/>
    <property type="project" value="TreeGrafter"/>
</dbReference>
<dbReference type="PANTHER" id="PTHR47870">
    <property type="entry name" value="CYTOCHROME C-TYPE BIOGENESIS PROTEIN CCMH"/>
    <property type="match status" value="1"/>
</dbReference>
<evidence type="ECO:0000256" key="9">
    <source>
        <dbReference type="RuleBase" id="RU364112"/>
    </source>
</evidence>
<feature type="signal peptide" evidence="9">
    <location>
        <begin position="1"/>
        <end position="22"/>
    </location>
</feature>
<organism evidence="11 12">
    <name type="scientific">Phreatobacter oligotrophus</name>
    <dbReference type="NCBI Taxonomy" id="1122261"/>
    <lineage>
        <taxon>Bacteria</taxon>
        <taxon>Pseudomonadati</taxon>
        <taxon>Pseudomonadota</taxon>
        <taxon>Alphaproteobacteria</taxon>
        <taxon>Hyphomicrobiales</taxon>
        <taxon>Phreatobacteraceae</taxon>
        <taxon>Phreatobacter</taxon>
    </lineage>
</organism>
<name>A0A2T4ZFE8_9HYPH</name>
<keyword evidence="9" id="KW-0812">Transmembrane</keyword>
<comment type="similarity">
    <text evidence="1 9">Belongs to the CcmH/CycL/Ccl2/NrfF family.</text>
</comment>
<dbReference type="AlphaFoldDB" id="A0A2T4ZFE8"/>
<dbReference type="Pfam" id="PF03918">
    <property type="entry name" value="CcmH"/>
    <property type="match status" value="1"/>
</dbReference>
<evidence type="ECO:0000256" key="5">
    <source>
        <dbReference type="ARBA" id="ARBA00022748"/>
    </source>
</evidence>
<keyword evidence="12" id="KW-1185">Reference proteome</keyword>
<feature type="domain" description="CcmH/CycL/Ccl2/NrfF N-terminal" evidence="10">
    <location>
        <begin position="11"/>
        <end position="153"/>
    </location>
</feature>
<keyword evidence="6 9" id="KW-0408">Iron</keyword>
<evidence type="ECO:0000256" key="2">
    <source>
        <dbReference type="ARBA" id="ARBA00022617"/>
    </source>
</evidence>
<evidence type="ECO:0000313" key="11">
    <source>
        <dbReference type="EMBL" id="PTM60638.1"/>
    </source>
</evidence>
<comment type="caution">
    <text evidence="11">The sequence shown here is derived from an EMBL/GenBank/DDBJ whole genome shotgun (WGS) entry which is preliminary data.</text>
</comment>
<dbReference type="Proteomes" id="UP000241808">
    <property type="component" value="Unassembled WGS sequence"/>
</dbReference>
<dbReference type="GO" id="GO:0017004">
    <property type="term" value="P:cytochrome complex assembly"/>
    <property type="evidence" value="ECO:0007669"/>
    <property type="project" value="UniProtKB-KW"/>
</dbReference>
<evidence type="ECO:0000256" key="1">
    <source>
        <dbReference type="ARBA" id="ARBA00010342"/>
    </source>
</evidence>
<evidence type="ECO:0000256" key="8">
    <source>
        <dbReference type="ARBA" id="ARBA00060491"/>
    </source>
</evidence>
<keyword evidence="5" id="KW-0201">Cytochrome c-type biogenesis</keyword>
<evidence type="ECO:0000256" key="3">
    <source>
        <dbReference type="ARBA" id="ARBA00022723"/>
    </source>
</evidence>
<keyword evidence="3 9" id="KW-0479">Metal-binding</keyword>
<evidence type="ECO:0000256" key="6">
    <source>
        <dbReference type="ARBA" id="ARBA00023004"/>
    </source>
</evidence>
<feature type="transmembrane region" description="Helical" evidence="9">
    <location>
        <begin position="101"/>
        <end position="125"/>
    </location>
</feature>
<feature type="chain" id="PRO_5015372088" description="Cytochrome c-type biogenesis protein" evidence="9">
    <location>
        <begin position="23"/>
        <end position="157"/>
    </location>
</feature>
<dbReference type="EMBL" id="PZZL01000002">
    <property type="protein sequence ID" value="PTM60638.1"/>
    <property type="molecule type" value="Genomic_DNA"/>
</dbReference>
<evidence type="ECO:0000259" key="10">
    <source>
        <dbReference type="Pfam" id="PF03918"/>
    </source>
</evidence>
<evidence type="ECO:0000313" key="12">
    <source>
        <dbReference type="Proteomes" id="UP000241808"/>
    </source>
</evidence>
<gene>
    <name evidence="11" type="ORF">C8P69_10220</name>
</gene>
<dbReference type="PANTHER" id="PTHR47870:SF1">
    <property type="entry name" value="CYTOCHROME C-TYPE BIOGENESIS PROTEIN CCMH"/>
    <property type="match status" value="1"/>
</dbReference>
<dbReference type="CDD" id="cd16378">
    <property type="entry name" value="CcmH_N"/>
    <property type="match status" value="1"/>
</dbReference>